<dbReference type="PANTHER" id="PTHR35936:SF17">
    <property type="entry name" value="ARGININE-BINDING EXTRACELLULAR PROTEIN ARTP"/>
    <property type="match status" value="1"/>
</dbReference>
<dbReference type="AlphaFoldDB" id="A0A8I1HTT2"/>
<dbReference type="SMART" id="SM00062">
    <property type="entry name" value="PBPb"/>
    <property type="match status" value="1"/>
</dbReference>
<evidence type="ECO:0000256" key="1">
    <source>
        <dbReference type="ARBA" id="ARBA00022729"/>
    </source>
</evidence>
<dbReference type="RefSeq" id="WP_200435233.1">
    <property type="nucleotide sequence ID" value="NZ_JAEHFL010000001.1"/>
</dbReference>
<gene>
    <name evidence="4" type="ORF">JDP02_01165</name>
</gene>
<dbReference type="InterPro" id="IPR001638">
    <property type="entry name" value="Solute-binding_3/MltF_N"/>
</dbReference>
<reference evidence="4 5" key="1">
    <citation type="submission" date="2020-12" db="EMBL/GenBank/DDBJ databases">
        <title>Draft genome sequence of the commensal strain Corynebacterium tuberculostearicum MFP09/CIP 102622 isolated from human skin.</title>
        <authorList>
            <person name="Boukerb A.M."/>
            <person name="Janvier X."/>
            <person name="Feuilloley M.G.J."/>
            <person name="Groboillot A."/>
        </authorList>
    </citation>
    <scope>NUCLEOTIDE SEQUENCE [LARGE SCALE GENOMIC DNA]</scope>
    <source>
        <strain evidence="4 5">CIP 102622</strain>
    </source>
</reference>
<feature type="domain" description="Solute-binding protein family 3/N-terminal" evidence="3">
    <location>
        <begin position="57"/>
        <end position="280"/>
    </location>
</feature>
<feature type="chain" id="PRO_5034915345" evidence="2">
    <location>
        <begin position="23"/>
        <end position="295"/>
    </location>
</feature>
<feature type="signal peptide" evidence="2">
    <location>
        <begin position="1"/>
        <end position="22"/>
    </location>
</feature>
<dbReference type="Gene3D" id="3.40.190.10">
    <property type="entry name" value="Periplasmic binding protein-like II"/>
    <property type="match status" value="2"/>
</dbReference>
<organism evidence="4 5">
    <name type="scientific">Corynebacterium tuberculostearicum</name>
    <dbReference type="NCBI Taxonomy" id="38304"/>
    <lineage>
        <taxon>Bacteria</taxon>
        <taxon>Bacillati</taxon>
        <taxon>Actinomycetota</taxon>
        <taxon>Actinomycetes</taxon>
        <taxon>Mycobacteriales</taxon>
        <taxon>Corynebacteriaceae</taxon>
        <taxon>Corynebacterium</taxon>
    </lineage>
</organism>
<dbReference type="PANTHER" id="PTHR35936">
    <property type="entry name" value="MEMBRANE-BOUND LYTIC MUREIN TRANSGLYCOSYLASE F"/>
    <property type="match status" value="1"/>
</dbReference>
<name>A0A8I1HTT2_9CORY</name>
<dbReference type="SUPFAM" id="SSF53850">
    <property type="entry name" value="Periplasmic binding protein-like II"/>
    <property type="match status" value="1"/>
</dbReference>
<comment type="caution">
    <text evidence="4">The sequence shown here is derived from an EMBL/GenBank/DDBJ whole genome shotgun (WGS) entry which is preliminary data.</text>
</comment>
<accession>A0A8I1HTT2</accession>
<protein>
    <submittedName>
        <fullName evidence="4">ABC transporter substrate-binding protein</fullName>
    </submittedName>
</protein>
<evidence type="ECO:0000259" key="3">
    <source>
        <dbReference type="SMART" id="SM00062"/>
    </source>
</evidence>
<dbReference type="EMBL" id="JAEHFL010000001">
    <property type="protein sequence ID" value="MBK3427125.1"/>
    <property type="molecule type" value="Genomic_DNA"/>
</dbReference>
<dbReference type="PROSITE" id="PS51257">
    <property type="entry name" value="PROKAR_LIPOPROTEIN"/>
    <property type="match status" value="1"/>
</dbReference>
<dbReference type="CDD" id="cd01004">
    <property type="entry name" value="PBP2_MidA_like"/>
    <property type="match status" value="1"/>
</dbReference>
<keyword evidence="5" id="KW-1185">Reference proteome</keyword>
<evidence type="ECO:0000313" key="4">
    <source>
        <dbReference type="EMBL" id="MBK3427125.1"/>
    </source>
</evidence>
<evidence type="ECO:0000313" key="5">
    <source>
        <dbReference type="Proteomes" id="UP000603369"/>
    </source>
</evidence>
<proteinExistence type="predicted"/>
<dbReference type="Proteomes" id="UP000603369">
    <property type="component" value="Unassembled WGS sequence"/>
</dbReference>
<keyword evidence="1 2" id="KW-0732">Signal</keyword>
<dbReference type="Pfam" id="PF00497">
    <property type="entry name" value="SBP_bac_3"/>
    <property type="match status" value="1"/>
</dbReference>
<evidence type="ECO:0000256" key="2">
    <source>
        <dbReference type="SAM" id="SignalP"/>
    </source>
</evidence>
<sequence>MPSSFSRRAIIAAALVPTLSLGACVTNEEDSTPDGWEEPHTSMVPEIAAMYDDNDGVLTAGTNPPYAPFQLKDSHGALQGVELDLARAVAGVLGLDFQPLEQDFSMILPAVQSGQIDMGASGFTDNPERRNEFDFVDHLYAGIQWAERVDGPKKVDPDNPCGLTVAVQRTTVSETDDVRPKKDACNGDLTVLSYDTGDNAALAVLMGRADALSADSPVTAWAVNRSEGKMRQVGDMFQASPYGFAVPKDSDLGKASAAALQHLIETGEYAEILSRWGIKDGLIDQAMINERPING</sequence>